<keyword evidence="4" id="KW-0521">NADP</keyword>
<dbReference type="PIRSF" id="PIRSF000350">
    <property type="entry name" value="Mercury_reductase_MerA"/>
    <property type="match status" value="1"/>
</dbReference>
<gene>
    <name evidence="13" type="primary">lpd_2</name>
    <name evidence="13" type="ORF">CLTEP_23220</name>
</gene>
<feature type="binding site" evidence="8">
    <location>
        <position position="50"/>
    </location>
    <ligand>
        <name>FAD</name>
        <dbReference type="ChEBI" id="CHEBI:57692"/>
    </ligand>
</feature>
<sequence length="467" mass="51422">MKEYDVIIIGMGPAGMAVAGMAPTMGLKVLAVEYHKVGGECLNYGCIPSKALLKAGETNFNANNMEKFGIKLSGNTEIVNPLEIVRNRISQINSPKTMKMFNKVDFVLNKGKAKFIDSHTIQVGDEQYTGKTIFIATGTKPFIPPIPGLDTVPKLTNLNMFAQNDIPKTLTIIGGGAIGTEMAQAFSRLGSNVTLVQMDPHLIPIGDEEAGKLLEDVFNKENIKVYNSTKIEKVEQIDGIIYTHTDKGVFESEKILVATGRQPVLEPLALENAGVEYTKKGIVVDEFNRTSQPHIYAIGDCNGKAQLSHAAMHQGMLALMNSLSPQPMEKLKRSNFLVPWSVFTKPEIAQVGITEKQAKEAGINYFVVKEDYENYGRTVTDGQPIGFVKVLTDEQGKIYGVSIIGEAASELIHEWTLAMQNNLSMFDIAMMQHSFPTISLMNKRAAEQWMMRIVQSGKMPNLMSKLL</sequence>
<dbReference type="EC" id="1.8.1.4" evidence="13"/>
<dbReference type="EMBL" id="LTBA01000043">
    <property type="protein sequence ID" value="KYH31777.1"/>
    <property type="molecule type" value="Genomic_DNA"/>
</dbReference>
<keyword evidence="3 8" id="KW-0274">FAD</keyword>
<dbReference type="Gene3D" id="3.50.50.60">
    <property type="entry name" value="FAD/NAD(P)-binding domain"/>
    <property type="match status" value="2"/>
</dbReference>
<feature type="binding site" evidence="8">
    <location>
        <begin position="174"/>
        <end position="181"/>
    </location>
    <ligand>
        <name>NAD(+)</name>
        <dbReference type="ChEBI" id="CHEBI:57540"/>
    </ligand>
</feature>
<evidence type="ECO:0000313" key="13">
    <source>
        <dbReference type="EMBL" id="KYH31777.1"/>
    </source>
</evidence>
<evidence type="ECO:0000313" key="14">
    <source>
        <dbReference type="Proteomes" id="UP000075531"/>
    </source>
</evidence>
<dbReference type="SUPFAM" id="SSF55424">
    <property type="entry name" value="FAD/NAD-linked reductases, dimerisation (C-terminal) domain"/>
    <property type="match status" value="1"/>
</dbReference>
<evidence type="ECO:0000256" key="8">
    <source>
        <dbReference type="PIRSR" id="PIRSR000350-3"/>
    </source>
</evidence>
<keyword evidence="8" id="KW-0547">Nucleotide-binding</keyword>
<dbReference type="GO" id="GO:0003955">
    <property type="term" value="F:NAD(P)H dehydrogenase (quinone) activity"/>
    <property type="evidence" value="ECO:0007669"/>
    <property type="project" value="TreeGrafter"/>
</dbReference>
<keyword evidence="14" id="KW-1185">Reference proteome</keyword>
<dbReference type="InterPro" id="IPR004099">
    <property type="entry name" value="Pyr_nucl-diS_OxRdtase_dimer"/>
</dbReference>
<evidence type="ECO:0000259" key="12">
    <source>
        <dbReference type="Pfam" id="PF07992"/>
    </source>
</evidence>
<dbReference type="Gene3D" id="3.30.390.30">
    <property type="match status" value="1"/>
</dbReference>
<dbReference type="InterPro" id="IPR036188">
    <property type="entry name" value="FAD/NAD-bd_sf"/>
</dbReference>
<evidence type="ECO:0000256" key="3">
    <source>
        <dbReference type="ARBA" id="ARBA00022827"/>
    </source>
</evidence>
<evidence type="ECO:0000256" key="4">
    <source>
        <dbReference type="ARBA" id="ARBA00022857"/>
    </source>
</evidence>
<dbReference type="PRINTS" id="PR00368">
    <property type="entry name" value="FADPNR"/>
</dbReference>
<protein>
    <submittedName>
        <fullName evidence="13">Dihydrolipoyl dehydrogenase</fullName>
        <ecNumber evidence="13">1.8.1.4</ecNumber>
    </submittedName>
</protein>
<evidence type="ECO:0000256" key="1">
    <source>
        <dbReference type="ARBA" id="ARBA00007532"/>
    </source>
</evidence>
<comment type="caution">
    <text evidence="13">The sequence shown here is derived from an EMBL/GenBank/DDBJ whole genome shotgun (WGS) entry which is preliminary data.</text>
</comment>
<dbReference type="PATRIC" id="fig|1121338.3.peg.2400"/>
<feature type="binding site" evidence="8">
    <location>
        <position position="260"/>
    </location>
    <ligand>
        <name>NAD(+)</name>
        <dbReference type="ChEBI" id="CHEBI:57540"/>
    </ligand>
</feature>
<feature type="domain" description="Pyridine nucleotide-disulphide oxidoreductase dimerisation" evidence="11">
    <location>
        <begin position="338"/>
        <end position="439"/>
    </location>
</feature>
<keyword evidence="8" id="KW-0520">NAD</keyword>
<reference evidence="13 14" key="1">
    <citation type="submission" date="2016-02" db="EMBL/GenBank/DDBJ databases">
        <title>Genome sequence of Clostridium tepidiprofundi DSM 19306.</title>
        <authorList>
            <person name="Poehlein A."/>
            <person name="Daniel R."/>
        </authorList>
    </citation>
    <scope>NUCLEOTIDE SEQUENCE [LARGE SCALE GENOMIC DNA]</scope>
    <source>
        <strain evidence="13 14">DSM 19306</strain>
    </source>
</reference>
<dbReference type="Proteomes" id="UP000075531">
    <property type="component" value="Unassembled WGS sequence"/>
</dbReference>
<dbReference type="Pfam" id="PF07992">
    <property type="entry name" value="Pyr_redox_2"/>
    <property type="match status" value="1"/>
</dbReference>
<evidence type="ECO:0000256" key="5">
    <source>
        <dbReference type="ARBA" id="ARBA00023002"/>
    </source>
</evidence>
<dbReference type="Pfam" id="PF02852">
    <property type="entry name" value="Pyr_redox_dim"/>
    <property type="match status" value="1"/>
</dbReference>
<name>A0A151AWI6_9CLOT</name>
<evidence type="ECO:0000256" key="6">
    <source>
        <dbReference type="ARBA" id="ARBA00023157"/>
    </source>
</evidence>
<dbReference type="InterPro" id="IPR012999">
    <property type="entry name" value="Pyr_OxRdtase_I_AS"/>
</dbReference>
<feature type="binding site" evidence="8">
    <location>
        <position position="300"/>
    </location>
    <ligand>
        <name>FAD</name>
        <dbReference type="ChEBI" id="CHEBI:57692"/>
    </ligand>
</feature>
<keyword evidence="7 10" id="KW-0676">Redox-active center</keyword>
<evidence type="ECO:0000256" key="10">
    <source>
        <dbReference type="RuleBase" id="RU003691"/>
    </source>
</evidence>
<accession>A0A151AWI6</accession>
<comment type="cofactor">
    <cofactor evidence="8">
        <name>FAD</name>
        <dbReference type="ChEBI" id="CHEBI:57692"/>
    </cofactor>
    <text evidence="8">Binds 1 FAD per subunit.</text>
</comment>
<organism evidence="13 14">
    <name type="scientific">Clostridium tepidiprofundi DSM 19306</name>
    <dbReference type="NCBI Taxonomy" id="1121338"/>
    <lineage>
        <taxon>Bacteria</taxon>
        <taxon>Bacillati</taxon>
        <taxon>Bacillota</taxon>
        <taxon>Clostridia</taxon>
        <taxon>Eubacteriales</taxon>
        <taxon>Clostridiaceae</taxon>
        <taxon>Clostridium</taxon>
    </lineage>
</organism>
<dbReference type="PANTHER" id="PTHR43014">
    <property type="entry name" value="MERCURIC REDUCTASE"/>
    <property type="match status" value="1"/>
</dbReference>
<dbReference type="PRINTS" id="PR00411">
    <property type="entry name" value="PNDRDTASEI"/>
</dbReference>
<dbReference type="PROSITE" id="PS00076">
    <property type="entry name" value="PYRIDINE_REDOX_1"/>
    <property type="match status" value="1"/>
</dbReference>
<keyword evidence="2 10" id="KW-0285">Flavoprotein</keyword>
<dbReference type="STRING" id="1121338.CLTEP_23220"/>
<comment type="similarity">
    <text evidence="1 10">Belongs to the class-I pyridine nucleotide-disulfide oxidoreductase family.</text>
</comment>
<keyword evidence="5 10" id="KW-0560">Oxidoreductase</keyword>
<keyword evidence="6" id="KW-1015">Disulfide bond</keyword>
<evidence type="ECO:0000256" key="7">
    <source>
        <dbReference type="ARBA" id="ARBA00023284"/>
    </source>
</evidence>
<dbReference type="AlphaFoldDB" id="A0A151AWI6"/>
<dbReference type="RefSeq" id="WP_066826828.1">
    <property type="nucleotide sequence ID" value="NZ_LTBA01000043.1"/>
</dbReference>
<evidence type="ECO:0000256" key="9">
    <source>
        <dbReference type="PIRSR" id="PIRSR000350-4"/>
    </source>
</evidence>
<dbReference type="FunFam" id="3.30.390.30:FF:000001">
    <property type="entry name" value="Dihydrolipoyl dehydrogenase"/>
    <property type="match status" value="1"/>
</dbReference>
<evidence type="ECO:0000259" key="11">
    <source>
        <dbReference type="Pfam" id="PF02852"/>
    </source>
</evidence>
<proteinExistence type="inferred from homology"/>
<dbReference type="InterPro" id="IPR016156">
    <property type="entry name" value="FAD/NAD-linked_Rdtase_dimer_sf"/>
</dbReference>
<dbReference type="PANTHER" id="PTHR43014:SF4">
    <property type="entry name" value="PYRIDINE NUCLEOTIDE-DISULFIDE OXIDOREDUCTASE RCLA-RELATED"/>
    <property type="match status" value="1"/>
</dbReference>
<evidence type="ECO:0000256" key="2">
    <source>
        <dbReference type="ARBA" id="ARBA00022630"/>
    </source>
</evidence>
<dbReference type="OrthoDB" id="9807946at2"/>
<dbReference type="InterPro" id="IPR023753">
    <property type="entry name" value="FAD/NAD-binding_dom"/>
</dbReference>
<dbReference type="InterPro" id="IPR001100">
    <property type="entry name" value="Pyr_nuc-diS_OxRdtase"/>
</dbReference>
<dbReference type="GO" id="GO:0004148">
    <property type="term" value="F:dihydrolipoyl dehydrogenase (NADH) activity"/>
    <property type="evidence" value="ECO:0007669"/>
    <property type="project" value="UniProtKB-EC"/>
</dbReference>
<feature type="disulfide bond" description="Redox-active" evidence="9">
    <location>
        <begin position="41"/>
        <end position="46"/>
    </location>
</feature>
<dbReference type="SUPFAM" id="SSF51905">
    <property type="entry name" value="FAD/NAD(P)-binding domain"/>
    <property type="match status" value="1"/>
</dbReference>
<dbReference type="GO" id="GO:0050660">
    <property type="term" value="F:flavin adenine dinucleotide binding"/>
    <property type="evidence" value="ECO:0007669"/>
    <property type="project" value="TreeGrafter"/>
</dbReference>
<feature type="domain" description="FAD/NAD(P)-binding" evidence="12">
    <location>
        <begin position="4"/>
        <end position="315"/>
    </location>
</feature>